<evidence type="ECO:0000313" key="2">
    <source>
        <dbReference type="EMBL" id="PWN39582.1"/>
    </source>
</evidence>
<dbReference type="OrthoDB" id="10326659at2759"/>
<dbReference type="AlphaFoldDB" id="A0A316VPX8"/>
<gene>
    <name evidence="2" type="ORF">IE81DRAFT_332239</name>
</gene>
<sequence length="234" mass="23951">MPHVAARTISTASYPAGTLAHAALLQRMRRDDAPKCVPGPLGYETTNDDDKFPSCSTSVPEITRSCCAQGTVLTDLAAVPTNGIACIPIASLSATSAQSDLDAAWKAFEDCARKAHGDICPAGTGFDVQCNKRKPDDAPAAAAAAPSSTLQEDKEEEEEEDCDVTPTSAIVAAASATNVASALNAPSAPLTLNNGTSGHKDHGNGAFGRFGTAPIGGTVQLLLLSLVSAKLLFV</sequence>
<organism evidence="2 3">
    <name type="scientific">Ceraceosorus guamensis</name>
    <dbReference type="NCBI Taxonomy" id="1522189"/>
    <lineage>
        <taxon>Eukaryota</taxon>
        <taxon>Fungi</taxon>
        <taxon>Dikarya</taxon>
        <taxon>Basidiomycota</taxon>
        <taxon>Ustilaginomycotina</taxon>
        <taxon>Exobasidiomycetes</taxon>
        <taxon>Ceraceosorales</taxon>
        <taxon>Ceraceosoraceae</taxon>
        <taxon>Ceraceosorus</taxon>
    </lineage>
</organism>
<feature type="compositionally biased region" description="Acidic residues" evidence="1">
    <location>
        <begin position="153"/>
        <end position="163"/>
    </location>
</feature>
<proteinExistence type="predicted"/>
<dbReference type="Proteomes" id="UP000245783">
    <property type="component" value="Unassembled WGS sequence"/>
</dbReference>
<feature type="region of interest" description="Disordered" evidence="1">
    <location>
        <begin position="137"/>
        <end position="163"/>
    </location>
</feature>
<keyword evidence="3" id="KW-1185">Reference proteome</keyword>
<accession>A0A316VPX8</accession>
<name>A0A316VPX8_9BASI</name>
<dbReference type="InParanoid" id="A0A316VPX8"/>
<dbReference type="RefSeq" id="XP_025366742.1">
    <property type="nucleotide sequence ID" value="XM_025515305.1"/>
</dbReference>
<reference evidence="2 3" key="1">
    <citation type="journal article" date="2018" name="Mol. Biol. Evol.">
        <title>Broad Genomic Sampling Reveals a Smut Pathogenic Ancestry of the Fungal Clade Ustilaginomycotina.</title>
        <authorList>
            <person name="Kijpornyongpan T."/>
            <person name="Mondo S.J."/>
            <person name="Barry K."/>
            <person name="Sandor L."/>
            <person name="Lee J."/>
            <person name="Lipzen A."/>
            <person name="Pangilinan J."/>
            <person name="LaButti K."/>
            <person name="Hainaut M."/>
            <person name="Henrissat B."/>
            <person name="Grigoriev I.V."/>
            <person name="Spatafora J.W."/>
            <person name="Aime M.C."/>
        </authorList>
    </citation>
    <scope>NUCLEOTIDE SEQUENCE [LARGE SCALE GENOMIC DNA]</scope>
    <source>
        <strain evidence="2 3">MCA 4658</strain>
    </source>
</reference>
<dbReference type="GeneID" id="37037175"/>
<dbReference type="EMBL" id="KZ819457">
    <property type="protein sequence ID" value="PWN39582.1"/>
    <property type="molecule type" value="Genomic_DNA"/>
</dbReference>
<evidence type="ECO:0000313" key="3">
    <source>
        <dbReference type="Proteomes" id="UP000245783"/>
    </source>
</evidence>
<evidence type="ECO:0000256" key="1">
    <source>
        <dbReference type="SAM" id="MobiDB-lite"/>
    </source>
</evidence>
<protein>
    <submittedName>
        <fullName evidence="2">Uncharacterized protein</fullName>
    </submittedName>
</protein>